<sequence length="53" mass="6220">MERIAMDEQSVEELRAVLSEWFAAYNWRSVRASLNQMFRDISGKCKKDNTGNH</sequence>
<reference evidence="1 2" key="1">
    <citation type="submission" date="2017-06" db="EMBL/GenBank/DDBJ databases">
        <title>A platform for efficient transgenesis in Macrostomum lignano, a flatworm model organism for stem cell research.</title>
        <authorList>
            <person name="Berezikov E."/>
        </authorList>
    </citation>
    <scope>NUCLEOTIDE SEQUENCE [LARGE SCALE GENOMIC DNA]</scope>
    <source>
        <strain evidence="1">DV1</strain>
        <tissue evidence="1">Whole organism</tissue>
    </source>
</reference>
<dbReference type="Proteomes" id="UP000215902">
    <property type="component" value="Unassembled WGS sequence"/>
</dbReference>
<dbReference type="EMBL" id="NIVC01000023">
    <property type="protein sequence ID" value="PAA93694.1"/>
    <property type="molecule type" value="Genomic_DNA"/>
</dbReference>
<comment type="caution">
    <text evidence="1">The sequence shown here is derived from an EMBL/GenBank/DDBJ whole genome shotgun (WGS) entry which is preliminary data.</text>
</comment>
<keyword evidence="2" id="KW-1185">Reference proteome</keyword>
<accession>A0A267H7N5</accession>
<name>A0A267H7N5_9PLAT</name>
<evidence type="ECO:0000313" key="2">
    <source>
        <dbReference type="Proteomes" id="UP000215902"/>
    </source>
</evidence>
<evidence type="ECO:0000313" key="1">
    <source>
        <dbReference type="EMBL" id="PAA93694.1"/>
    </source>
</evidence>
<organism evidence="1 2">
    <name type="scientific">Macrostomum lignano</name>
    <dbReference type="NCBI Taxonomy" id="282301"/>
    <lineage>
        <taxon>Eukaryota</taxon>
        <taxon>Metazoa</taxon>
        <taxon>Spiralia</taxon>
        <taxon>Lophotrochozoa</taxon>
        <taxon>Platyhelminthes</taxon>
        <taxon>Rhabditophora</taxon>
        <taxon>Macrostomorpha</taxon>
        <taxon>Macrostomida</taxon>
        <taxon>Macrostomidae</taxon>
        <taxon>Macrostomum</taxon>
    </lineage>
</organism>
<gene>
    <name evidence="1" type="ORF">BOX15_Mlig031994g1</name>
</gene>
<proteinExistence type="predicted"/>
<dbReference type="OrthoDB" id="10205912at2759"/>
<dbReference type="AlphaFoldDB" id="A0A267H7N5"/>
<protein>
    <submittedName>
        <fullName evidence="1">Uncharacterized protein</fullName>
    </submittedName>
</protein>